<evidence type="ECO:0000313" key="2">
    <source>
        <dbReference type="Proteomes" id="UP000038200"/>
    </source>
</evidence>
<evidence type="ECO:0008006" key="3">
    <source>
        <dbReference type="Google" id="ProtNLM"/>
    </source>
</evidence>
<proteinExistence type="predicted"/>
<dbReference type="OrthoDB" id="3240019at2"/>
<accession>A0A0B7IT54</accession>
<protein>
    <recommendedName>
        <fullName evidence="3">AbiEi antitoxin C-terminal domain-containing protein</fullName>
    </recommendedName>
</protein>
<dbReference type="Proteomes" id="UP000038200">
    <property type="component" value="Unassembled WGS sequence"/>
</dbReference>
<gene>
    <name evidence="1" type="ORF">CCAND93_570003</name>
</gene>
<sequence length="281" mass="33112">MKKIDLLKQLLSSEKKIFLSKDIYPLLEKIKHIRGFKSMSFSILMEFLEKQNFLVKEYFLHNDNTQGYVCTNGISQADIFDIAGSRYRSYFSFYTALYLNGLTLQIPKNIYLTVERLKTYPNTNTLIQENINKVFSGKPRVTTDTRKFNDYKVHYIDGQAHENLGLVTFRDELKKTNIERTLIDCTVRPFYCGGVTQVLEAYSNAKDILDIQKLYTYLQKMNFTYPYGQLIGFYLQHSGYSMADYSVFEKTITDFKFYTSYNIFKKAFDPKWQIYYPQGLI</sequence>
<dbReference type="RefSeq" id="WP_052461564.1">
    <property type="nucleotide sequence ID" value="NZ_CDOL01000247.1"/>
</dbReference>
<dbReference type="EMBL" id="CDOL01000247">
    <property type="protein sequence ID" value="CEN53779.1"/>
    <property type="molecule type" value="Genomic_DNA"/>
</dbReference>
<dbReference type="AlphaFoldDB" id="A0A0B7IT54"/>
<reference evidence="1 2" key="1">
    <citation type="submission" date="2015-01" db="EMBL/GenBank/DDBJ databases">
        <authorList>
            <person name="Xiang T."/>
            <person name="Song Y."/>
            <person name="Huang L."/>
            <person name="Wang B."/>
            <person name="Wu P."/>
        </authorList>
    </citation>
    <scope>NUCLEOTIDE SEQUENCE [LARGE SCALE GENOMIC DNA]</scope>
    <source>
        <strain evidence="1 2">CcD93</strain>
    </source>
</reference>
<organism evidence="1 2">
    <name type="scientific">Capnocytophaga canis</name>
    <dbReference type="NCBI Taxonomy" id="1848903"/>
    <lineage>
        <taxon>Bacteria</taxon>
        <taxon>Pseudomonadati</taxon>
        <taxon>Bacteroidota</taxon>
        <taxon>Flavobacteriia</taxon>
        <taxon>Flavobacteriales</taxon>
        <taxon>Flavobacteriaceae</taxon>
        <taxon>Capnocytophaga</taxon>
    </lineage>
</organism>
<name>A0A0B7IT54_9FLAO</name>
<evidence type="ECO:0000313" key="1">
    <source>
        <dbReference type="EMBL" id="CEN53779.1"/>
    </source>
</evidence>